<dbReference type="Proteomes" id="UP000016801">
    <property type="component" value="Unassembled WGS sequence"/>
</dbReference>
<evidence type="ECO:0000256" key="1">
    <source>
        <dbReference type="SAM" id="MobiDB-lite"/>
    </source>
</evidence>
<evidence type="ECO:0000313" key="2">
    <source>
        <dbReference type="EMBL" id="CCE34935.1"/>
    </source>
</evidence>
<dbReference type="HOGENOM" id="CLU_733631_0_0_1"/>
<sequence>MDHRFDPTDETTKETRPPTAPTQETLIEADIPKRLRVHVKHGFFSAAWKRAYKDIDHGTASTIDAHDRVAFFMRDSIDEGLTSLDMRIRFRDDFRSWGEKSFALLHPCVQGILLNFLRERRALSDDGFRRKIAPFLAEVVETETPMETELRQLMAIRHEWQRQRSRRTPRFPMHTQQARPAPGTDLQPPPAHRHLRQLSPKVTESQIPSTSEKKSLHVLRVPPLQYCPVPTQPQPVPREKLLPPQLPHQTPMPTSRTEIRPTLLHQDPAGNPHIKITAGSHHKPESTPVDKAVTNPVNEILTKPRHGTPGEEHFSDPLKSAAVRPCDELEKGHDQALDKGAPADEEEPSHDEDSADVEESDDVIDDQMGRIKETLRGEFAPATYMLYPVQGSFWSPPAPKLLTNTVTLVDHLFTDFENYFRLVERLVP</sequence>
<feature type="region of interest" description="Disordered" evidence="1">
    <location>
        <begin position="1"/>
        <end position="21"/>
    </location>
</feature>
<feature type="region of interest" description="Disordered" evidence="1">
    <location>
        <begin position="330"/>
        <end position="363"/>
    </location>
</feature>
<dbReference type="EMBL" id="CAGA01000183">
    <property type="protein sequence ID" value="CCE34935.1"/>
    <property type="molecule type" value="Genomic_DNA"/>
</dbReference>
<dbReference type="AlphaFoldDB" id="M1WDP9"/>
<accession>M1WDP9</accession>
<feature type="region of interest" description="Disordered" evidence="1">
    <location>
        <begin position="226"/>
        <end position="255"/>
    </location>
</feature>
<comment type="caution">
    <text evidence="2">The sequence shown here is derived from an EMBL/GenBank/DDBJ whole genome shotgun (WGS) entry which is preliminary data.</text>
</comment>
<dbReference type="VEuPathDB" id="FungiDB:CPUR_08874"/>
<keyword evidence="3" id="KW-1185">Reference proteome</keyword>
<feature type="compositionally biased region" description="Acidic residues" evidence="1">
    <location>
        <begin position="343"/>
        <end position="363"/>
    </location>
</feature>
<organism evidence="2 3">
    <name type="scientific">Claviceps purpurea (strain 20.1)</name>
    <name type="common">Ergot fungus</name>
    <name type="synonym">Sphacelia segetum</name>
    <dbReference type="NCBI Taxonomy" id="1111077"/>
    <lineage>
        <taxon>Eukaryota</taxon>
        <taxon>Fungi</taxon>
        <taxon>Dikarya</taxon>
        <taxon>Ascomycota</taxon>
        <taxon>Pezizomycotina</taxon>
        <taxon>Sordariomycetes</taxon>
        <taxon>Hypocreomycetidae</taxon>
        <taxon>Hypocreales</taxon>
        <taxon>Clavicipitaceae</taxon>
        <taxon>Claviceps</taxon>
    </lineage>
</organism>
<feature type="region of interest" description="Disordered" evidence="1">
    <location>
        <begin position="162"/>
        <end position="193"/>
    </location>
</feature>
<dbReference type="OrthoDB" id="10463071at2759"/>
<feature type="compositionally biased region" description="Basic and acidic residues" evidence="1">
    <location>
        <begin position="1"/>
        <end position="16"/>
    </location>
</feature>
<protein>
    <submittedName>
        <fullName evidence="2">Uncharacterized protein</fullName>
    </submittedName>
</protein>
<evidence type="ECO:0000313" key="3">
    <source>
        <dbReference type="Proteomes" id="UP000016801"/>
    </source>
</evidence>
<proteinExistence type="predicted"/>
<reference evidence="2 3" key="1">
    <citation type="journal article" date="2013" name="PLoS Genet.">
        <title>Plant-symbiotic fungi as chemical engineers: Multi-genome analysis of the Clavicipitaceae reveals dynamics of alkaloid loci.</title>
        <authorList>
            <person name="Schardl C.L."/>
            <person name="Young C.A."/>
            <person name="Hesse U."/>
            <person name="Amyotte S.G."/>
            <person name="Andreeva K."/>
            <person name="Calie P.J."/>
            <person name="Fleetwood D.J."/>
            <person name="Haws D.C."/>
            <person name="Moore N."/>
            <person name="Oeser B."/>
            <person name="Panaccione D.G."/>
            <person name="Schweri K.K."/>
            <person name="Voisey C.R."/>
            <person name="Farman M.L."/>
            <person name="Jaromczyk J.W."/>
            <person name="Roe B.A."/>
            <person name="O'Sullivan D.M."/>
            <person name="Scott B."/>
            <person name="Tudzynski P."/>
            <person name="An Z."/>
            <person name="Arnaoudova E.G."/>
            <person name="Bullock C.T."/>
            <person name="Charlton N.D."/>
            <person name="Chen L."/>
            <person name="Cox M."/>
            <person name="Dinkins R.D."/>
            <person name="Florea S."/>
            <person name="Glenn A.E."/>
            <person name="Gordon A."/>
            <person name="Gueldener U."/>
            <person name="Harris D.R."/>
            <person name="Hollin W."/>
            <person name="Jaromczyk J."/>
            <person name="Johnson R.D."/>
            <person name="Khan A.K."/>
            <person name="Leistner E."/>
            <person name="Leuchtmann A."/>
            <person name="Li C."/>
            <person name="Liu J."/>
            <person name="Liu J."/>
            <person name="Liu M."/>
            <person name="Mace W."/>
            <person name="Machado C."/>
            <person name="Nagabhyru P."/>
            <person name="Pan J."/>
            <person name="Schmid J."/>
            <person name="Sugawara K."/>
            <person name="Steiner U."/>
            <person name="Takach J.E."/>
            <person name="Tanaka E."/>
            <person name="Webb J.S."/>
            <person name="Wilson E.V."/>
            <person name="Wiseman J.L."/>
            <person name="Yoshida R."/>
            <person name="Zeng Z."/>
        </authorList>
    </citation>
    <scope>NUCLEOTIDE SEQUENCE [LARGE SCALE GENOMIC DNA]</scope>
    <source>
        <strain evidence="2 3">20.1</strain>
    </source>
</reference>
<name>M1WDP9_CLAP2</name>
<gene>
    <name evidence="2" type="ORF">CPUR_08874</name>
</gene>